<dbReference type="InterPro" id="IPR022037">
    <property type="entry name" value="DUF3606"/>
</dbReference>
<comment type="caution">
    <text evidence="2">The sequence shown here is derived from an EMBL/GenBank/DDBJ whole genome shotgun (WGS) entry which is preliminary data.</text>
</comment>
<dbReference type="RefSeq" id="WP_201682943.1">
    <property type="nucleotide sequence ID" value="NZ_JAEQNA010000001.1"/>
</dbReference>
<reference evidence="2" key="1">
    <citation type="submission" date="2021-01" db="EMBL/GenBank/DDBJ databases">
        <title>Ramlibacter sp. strain AW1 16S ribosomal RNA gene Genome sequencing and assembly.</title>
        <authorList>
            <person name="Kang M."/>
        </authorList>
    </citation>
    <scope>NUCLEOTIDE SEQUENCE</scope>
    <source>
        <strain evidence="2">AW1</strain>
    </source>
</reference>
<dbReference type="EMBL" id="JAEQNA010000001">
    <property type="protein sequence ID" value="MBL0419945.1"/>
    <property type="molecule type" value="Genomic_DNA"/>
</dbReference>
<sequence length="72" mass="8094">MKTSSPPGHEPDRIDLDDPAEADQWARRLDCSREQLREAVQAVGDRAADVEMWLKGSHSTTNADRMQETKDA</sequence>
<evidence type="ECO:0000313" key="3">
    <source>
        <dbReference type="Proteomes" id="UP000613011"/>
    </source>
</evidence>
<evidence type="ECO:0000256" key="1">
    <source>
        <dbReference type="SAM" id="MobiDB-lite"/>
    </source>
</evidence>
<name>A0A937D2P9_9BURK</name>
<dbReference type="AlphaFoldDB" id="A0A937D2P9"/>
<gene>
    <name evidence="2" type="ORF">JI739_06255</name>
</gene>
<dbReference type="Proteomes" id="UP000613011">
    <property type="component" value="Unassembled WGS sequence"/>
</dbReference>
<keyword evidence="3" id="KW-1185">Reference proteome</keyword>
<protein>
    <submittedName>
        <fullName evidence="2">DUF3606 domain-containing protein</fullName>
    </submittedName>
</protein>
<dbReference type="Pfam" id="PF12244">
    <property type="entry name" value="DUF3606"/>
    <property type="match status" value="1"/>
</dbReference>
<feature type="region of interest" description="Disordered" evidence="1">
    <location>
        <begin position="1"/>
        <end position="20"/>
    </location>
</feature>
<organism evidence="2 3">
    <name type="scientific">Ramlibacter aurantiacus</name>
    <dbReference type="NCBI Taxonomy" id="2801330"/>
    <lineage>
        <taxon>Bacteria</taxon>
        <taxon>Pseudomonadati</taxon>
        <taxon>Pseudomonadota</taxon>
        <taxon>Betaproteobacteria</taxon>
        <taxon>Burkholderiales</taxon>
        <taxon>Comamonadaceae</taxon>
        <taxon>Ramlibacter</taxon>
    </lineage>
</organism>
<proteinExistence type="predicted"/>
<accession>A0A937D2P9</accession>
<evidence type="ECO:0000313" key="2">
    <source>
        <dbReference type="EMBL" id="MBL0419945.1"/>
    </source>
</evidence>